<dbReference type="CDD" id="cd05237">
    <property type="entry name" value="UDP_invert_4-6DH_SDR_e"/>
    <property type="match status" value="1"/>
</dbReference>
<proteinExistence type="inferred from homology"/>
<reference evidence="11 12" key="1">
    <citation type="journal article" date="2018" name="Int. J. Syst. Evol. Microbiol.">
        <title>Rubneribacter badeniensis gen. nov., sp. nov. and Enteroscipio rubneri gen. nov., sp. nov., new members of the Eggerthellaceae isolated from human faeces.</title>
        <authorList>
            <person name="Danylec N."/>
            <person name="Gobl A."/>
            <person name="Stoll D.A."/>
            <person name="Hetzer B."/>
            <person name="Kulling S.E."/>
            <person name="Huch M."/>
        </authorList>
    </citation>
    <scope>NUCLEOTIDE SEQUENCE [LARGE SCALE GENOMIC DNA]</scope>
    <source>
        <strain evidence="11 12">ResAG-85</strain>
    </source>
</reference>
<comment type="catalytic activity">
    <reaction evidence="1">
        <text>UDP-alpha-D-glucose = UDP-alpha-D-galactose</text>
        <dbReference type="Rhea" id="RHEA:22168"/>
        <dbReference type="ChEBI" id="CHEBI:58885"/>
        <dbReference type="ChEBI" id="CHEBI:66914"/>
        <dbReference type="EC" id="5.1.3.2"/>
    </reaction>
</comment>
<dbReference type="GO" id="GO:0009103">
    <property type="term" value="P:lipopolysaccharide biosynthetic process"/>
    <property type="evidence" value="ECO:0007669"/>
    <property type="project" value="UniProtKB-KW"/>
</dbReference>
<evidence type="ECO:0000313" key="11">
    <source>
        <dbReference type="EMBL" id="PNV64472.1"/>
    </source>
</evidence>
<dbReference type="Pfam" id="PF08485">
    <property type="entry name" value="Polysacc_syn_2C"/>
    <property type="match status" value="1"/>
</dbReference>
<evidence type="ECO:0000256" key="5">
    <source>
        <dbReference type="ARBA" id="ARBA00022985"/>
    </source>
</evidence>
<accession>A0A2K2U2H6</accession>
<evidence type="ECO:0000256" key="6">
    <source>
        <dbReference type="ARBA" id="ARBA00023235"/>
    </source>
</evidence>
<gene>
    <name evidence="11" type="ORF">C2L80_11750</name>
</gene>
<keyword evidence="6" id="KW-0413">Isomerase</keyword>
<dbReference type="EC" id="5.1.3.2" evidence="3"/>
<dbReference type="RefSeq" id="WP_103263257.1">
    <property type="nucleotide sequence ID" value="NZ_DBEYRC010000170.1"/>
</dbReference>
<evidence type="ECO:0000256" key="7">
    <source>
        <dbReference type="ARBA" id="ARBA00031367"/>
    </source>
</evidence>
<comment type="caution">
    <text evidence="11">The sequence shown here is derived from an EMBL/GenBank/DDBJ whole genome shotgun (WGS) entry which is preliminary data.</text>
</comment>
<dbReference type="InterPro" id="IPR003869">
    <property type="entry name" value="Polysac_CapD-like"/>
</dbReference>
<comment type="similarity">
    <text evidence="2">Belongs to the polysaccharide synthase family.</text>
</comment>
<organism evidence="11 12">
    <name type="scientific">Rubneribacter badeniensis</name>
    <dbReference type="NCBI Taxonomy" id="2070688"/>
    <lineage>
        <taxon>Bacteria</taxon>
        <taxon>Bacillati</taxon>
        <taxon>Actinomycetota</taxon>
        <taxon>Coriobacteriia</taxon>
        <taxon>Eggerthellales</taxon>
        <taxon>Eggerthellaceae</taxon>
        <taxon>Rubneribacter</taxon>
    </lineage>
</organism>
<dbReference type="InterPro" id="IPR036291">
    <property type="entry name" value="NAD(P)-bd_dom_sf"/>
</dbReference>
<protein>
    <recommendedName>
        <fullName evidence="4">UDP-glucose 4-epimerase</fullName>
        <ecNumber evidence="3">5.1.3.2</ecNumber>
    </recommendedName>
    <alternativeName>
        <fullName evidence="8">Galactowaldenase</fullName>
    </alternativeName>
    <alternativeName>
        <fullName evidence="7">UDP-galactose 4-epimerase</fullName>
    </alternativeName>
</protein>
<feature type="domain" description="UDP-glucose 4-epimerase CapD C-terminal" evidence="10">
    <location>
        <begin position="290"/>
        <end position="337"/>
    </location>
</feature>
<dbReference type="GO" id="GO:0003978">
    <property type="term" value="F:UDP-glucose 4-epimerase activity"/>
    <property type="evidence" value="ECO:0007669"/>
    <property type="project" value="UniProtKB-EC"/>
</dbReference>
<evidence type="ECO:0000256" key="2">
    <source>
        <dbReference type="ARBA" id="ARBA00007430"/>
    </source>
</evidence>
<dbReference type="InterPro" id="IPR013692">
    <property type="entry name" value="CapD_C"/>
</dbReference>
<evidence type="ECO:0000259" key="9">
    <source>
        <dbReference type="Pfam" id="PF02719"/>
    </source>
</evidence>
<dbReference type="Pfam" id="PF02719">
    <property type="entry name" value="Polysacc_synt_2"/>
    <property type="match status" value="1"/>
</dbReference>
<evidence type="ECO:0000256" key="1">
    <source>
        <dbReference type="ARBA" id="ARBA00000083"/>
    </source>
</evidence>
<dbReference type="EMBL" id="PPEL01000095">
    <property type="protein sequence ID" value="PNV64472.1"/>
    <property type="molecule type" value="Genomic_DNA"/>
</dbReference>
<dbReference type="PANTHER" id="PTHR43318:SF2">
    <property type="entry name" value="UDP-N-ACETYLGLUCOSAMINE 4,6-DEHYDRATASE (INVERTING)"/>
    <property type="match status" value="1"/>
</dbReference>
<name>A0A2K2U2H6_9ACTN</name>
<dbReference type="AlphaFoldDB" id="A0A2K2U2H6"/>
<dbReference type="InterPro" id="IPR051203">
    <property type="entry name" value="Polysaccharide_Synthase-Rel"/>
</dbReference>
<keyword evidence="12" id="KW-1185">Reference proteome</keyword>
<dbReference type="Proteomes" id="UP000236488">
    <property type="component" value="Unassembled WGS sequence"/>
</dbReference>
<feature type="domain" description="Polysaccharide biosynthesis protein CapD-like" evidence="9">
    <location>
        <begin position="9"/>
        <end position="288"/>
    </location>
</feature>
<dbReference type="PANTHER" id="PTHR43318">
    <property type="entry name" value="UDP-N-ACETYLGLUCOSAMINE 4,6-DEHYDRATASE"/>
    <property type="match status" value="1"/>
</dbReference>
<evidence type="ECO:0000256" key="8">
    <source>
        <dbReference type="ARBA" id="ARBA00033067"/>
    </source>
</evidence>
<keyword evidence="5" id="KW-0448">Lipopolysaccharide biosynthesis</keyword>
<dbReference type="SUPFAM" id="SSF51735">
    <property type="entry name" value="NAD(P)-binding Rossmann-fold domains"/>
    <property type="match status" value="1"/>
</dbReference>
<sequence length="350" mass="38794">MRALKGKTLLITGGTGSFGSTVLRHFLRSEIAEIRIFSRDEKKQDDMRHRLQERCPELAGKVRFRIGDVRDARAVRDAARGADCIFHAAALKQVPSCEFFPMEAVKTNVIGTDNVLKAAIDEGVEKVVCLSTDKAAYPINAMGTSKAMMEKVVFANAREGAGRTTICCTRYGNVMCSRGSVIPLFMGQIRRGEPLTLTDPAMTRFLMNLDEAVDLVQFAFEHADPGDLFVQKSPAATVGDLAEAVQRLFGRTGVRVIGTRHGEKLFETLMTREERLRAEDMGDYFRVRADSRDLNYDKFFVDGEVQTQADEAYTSHNTRRLDVEGTMSKLLTADYVKRALEGGESGGEGE</sequence>
<evidence type="ECO:0000313" key="12">
    <source>
        <dbReference type="Proteomes" id="UP000236488"/>
    </source>
</evidence>
<evidence type="ECO:0000256" key="3">
    <source>
        <dbReference type="ARBA" id="ARBA00013189"/>
    </source>
</evidence>
<evidence type="ECO:0000259" key="10">
    <source>
        <dbReference type="Pfam" id="PF08485"/>
    </source>
</evidence>
<evidence type="ECO:0000256" key="4">
    <source>
        <dbReference type="ARBA" id="ARBA00018569"/>
    </source>
</evidence>
<dbReference type="Gene3D" id="3.40.50.720">
    <property type="entry name" value="NAD(P)-binding Rossmann-like Domain"/>
    <property type="match status" value="1"/>
</dbReference>